<feature type="transmembrane region" description="Helical" evidence="2">
    <location>
        <begin position="100"/>
        <end position="120"/>
    </location>
</feature>
<accession>A0A7W7PH01</accession>
<comment type="caution">
    <text evidence="3">The sequence shown here is derived from an EMBL/GenBank/DDBJ whole genome shotgun (WGS) entry which is preliminary data.</text>
</comment>
<proteinExistence type="predicted"/>
<dbReference type="RefSeq" id="WP_184735783.1">
    <property type="nucleotide sequence ID" value="NZ_BMRW01000007.1"/>
</dbReference>
<dbReference type="AlphaFoldDB" id="A0A7W7PH01"/>
<dbReference type="Proteomes" id="UP000556436">
    <property type="component" value="Unassembled WGS sequence"/>
</dbReference>
<evidence type="ECO:0000256" key="2">
    <source>
        <dbReference type="SAM" id="Phobius"/>
    </source>
</evidence>
<feature type="compositionally biased region" description="Polar residues" evidence="1">
    <location>
        <begin position="466"/>
        <end position="479"/>
    </location>
</feature>
<feature type="transmembrane region" description="Helical" evidence="2">
    <location>
        <begin position="46"/>
        <end position="63"/>
    </location>
</feature>
<protein>
    <recommendedName>
        <fullName evidence="5">Aromatic ring-opening dioxygenase LigA</fullName>
    </recommendedName>
</protein>
<reference evidence="3 4" key="1">
    <citation type="submission" date="2020-08" db="EMBL/GenBank/DDBJ databases">
        <title>Genomic Encyclopedia of Type Strains, Phase III (KMG-III): the genomes of soil and plant-associated and newly described type strains.</title>
        <authorList>
            <person name="Whitman W."/>
        </authorList>
    </citation>
    <scope>NUCLEOTIDE SEQUENCE [LARGE SCALE GENOMIC DNA]</scope>
    <source>
        <strain evidence="3 4">CECT 3265</strain>
    </source>
</reference>
<keyword evidence="4" id="KW-1185">Reference proteome</keyword>
<keyword evidence="2" id="KW-0812">Transmembrane</keyword>
<evidence type="ECO:0000313" key="4">
    <source>
        <dbReference type="Proteomes" id="UP000556436"/>
    </source>
</evidence>
<feature type="region of interest" description="Disordered" evidence="1">
    <location>
        <begin position="466"/>
        <end position="495"/>
    </location>
</feature>
<feature type="transmembrane region" description="Helical" evidence="2">
    <location>
        <begin position="75"/>
        <end position="94"/>
    </location>
</feature>
<sequence>MAARQLPPLPQYRVDAVTRRMCATTHIDEDFTDEVLFEFTADRLKAVGLPLGINLVALVRHALAARGRAAARDRTLSLLLAGAGVSVVGTSVSLGNGSTAAAVGFLLALFAVVVAAWVVACRAVFQARRAALDVYRGTAEPEKLAPPAPPETEAYLKALRRANVVPYDAEAESANPFVGSGRKIKEVVWAPIDVGRPADSPTGGKLTIKPFDAVSLHTYVAKEMANIVGLERLRAQNRLYIRGLNVPHLGADLLPDPLKRPLPRIPPALVQSAVVRSGAGMRAYLSLEMVGEGGNVVVSMHLRARLLDPRLSWEVAAYVLPPTKHRFHAVAYLPLGGFEQWWVVVRQPSSNPLRAMWGAPGRARHRRMTRHQHERALEKARRQITKYHAAYDYGAFDSLRERTSDWDAMGHSERTDAQDIFQRLQQGVLIATERFLRDHNVDTGDFDRAQQVITTQTYNISGDITGPSNFGNNGQINAYGQQQGAGHQQGGGSHP</sequence>
<name>A0A7W7PH01_STRNE</name>
<dbReference type="EMBL" id="JACHJG010000009">
    <property type="protein sequence ID" value="MBB4888275.1"/>
    <property type="molecule type" value="Genomic_DNA"/>
</dbReference>
<evidence type="ECO:0008006" key="5">
    <source>
        <dbReference type="Google" id="ProtNLM"/>
    </source>
</evidence>
<evidence type="ECO:0000256" key="1">
    <source>
        <dbReference type="SAM" id="MobiDB-lite"/>
    </source>
</evidence>
<evidence type="ECO:0000313" key="3">
    <source>
        <dbReference type="EMBL" id="MBB4888275.1"/>
    </source>
</evidence>
<keyword evidence="2" id="KW-1133">Transmembrane helix</keyword>
<keyword evidence="2" id="KW-0472">Membrane</keyword>
<organism evidence="3 4">
    <name type="scientific">Streptomyces netropsis</name>
    <name type="common">Streptoverticillium netropsis</name>
    <dbReference type="NCBI Taxonomy" id="55404"/>
    <lineage>
        <taxon>Bacteria</taxon>
        <taxon>Bacillati</taxon>
        <taxon>Actinomycetota</taxon>
        <taxon>Actinomycetes</taxon>
        <taxon>Kitasatosporales</taxon>
        <taxon>Streptomycetaceae</taxon>
        <taxon>Streptomyces</taxon>
    </lineage>
</organism>
<gene>
    <name evidence="3" type="ORF">FHS38_004344</name>
</gene>